<gene>
    <name evidence="2" type="ORF">PLOB_00039156</name>
</gene>
<proteinExistence type="predicted"/>
<feature type="region of interest" description="Disordered" evidence="1">
    <location>
        <begin position="65"/>
        <end position="92"/>
    </location>
</feature>
<protein>
    <submittedName>
        <fullName evidence="2">Uncharacterized protein</fullName>
    </submittedName>
</protein>
<evidence type="ECO:0000313" key="2">
    <source>
        <dbReference type="EMBL" id="CAH3188146.1"/>
    </source>
</evidence>
<accession>A0ABN8S8V2</accession>
<feature type="compositionally biased region" description="Polar residues" evidence="1">
    <location>
        <begin position="65"/>
        <end position="79"/>
    </location>
</feature>
<reference evidence="2 3" key="1">
    <citation type="submission" date="2022-05" db="EMBL/GenBank/DDBJ databases">
        <authorList>
            <consortium name="Genoscope - CEA"/>
            <person name="William W."/>
        </authorList>
    </citation>
    <scope>NUCLEOTIDE SEQUENCE [LARGE SCALE GENOMIC DNA]</scope>
</reference>
<evidence type="ECO:0000313" key="3">
    <source>
        <dbReference type="Proteomes" id="UP001159405"/>
    </source>
</evidence>
<keyword evidence="3" id="KW-1185">Reference proteome</keyword>
<name>A0ABN8S8V2_9CNID</name>
<sequence length="102" mass="11387">MDNLRGGDWGEIQNKPHRVRTKCEFSSKLRFYIKDWSPSGGSGATVGLIFPEIFVSPLSEFQQHMYSSDPGTDTGSLMQLESRRAVPQASQPPIIQSLCQDI</sequence>
<evidence type="ECO:0000256" key="1">
    <source>
        <dbReference type="SAM" id="MobiDB-lite"/>
    </source>
</evidence>
<dbReference type="Proteomes" id="UP001159405">
    <property type="component" value="Unassembled WGS sequence"/>
</dbReference>
<organism evidence="2 3">
    <name type="scientific">Porites lobata</name>
    <dbReference type="NCBI Taxonomy" id="104759"/>
    <lineage>
        <taxon>Eukaryota</taxon>
        <taxon>Metazoa</taxon>
        <taxon>Cnidaria</taxon>
        <taxon>Anthozoa</taxon>
        <taxon>Hexacorallia</taxon>
        <taxon>Scleractinia</taxon>
        <taxon>Fungiina</taxon>
        <taxon>Poritidae</taxon>
        <taxon>Porites</taxon>
    </lineage>
</organism>
<comment type="caution">
    <text evidence="2">The sequence shown here is derived from an EMBL/GenBank/DDBJ whole genome shotgun (WGS) entry which is preliminary data.</text>
</comment>
<dbReference type="EMBL" id="CALNXK010000594">
    <property type="protein sequence ID" value="CAH3188146.1"/>
    <property type="molecule type" value="Genomic_DNA"/>
</dbReference>